<gene>
    <name evidence="1" type="ORF">ACFFJ8_00955</name>
</gene>
<proteinExistence type="predicted"/>
<evidence type="ECO:0000313" key="2">
    <source>
        <dbReference type="Proteomes" id="UP001589818"/>
    </source>
</evidence>
<dbReference type="EMBL" id="JBHLVF010000003">
    <property type="protein sequence ID" value="MFC0389935.1"/>
    <property type="molecule type" value="Genomic_DNA"/>
</dbReference>
<dbReference type="Proteomes" id="UP001589818">
    <property type="component" value="Unassembled WGS sequence"/>
</dbReference>
<protein>
    <submittedName>
        <fullName evidence="1">Uncharacterized protein</fullName>
    </submittedName>
</protein>
<comment type="caution">
    <text evidence="1">The sequence shown here is derived from an EMBL/GenBank/DDBJ whole genome shotgun (WGS) entry which is preliminary data.</text>
</comment>
<accession>A0ABV6J4U1</accession>
<dbReference type="RefSeq" id="WP_204821900.1">
    <property type="nucleotide sequence ID" value="NZ_JANHOF010000015.1"/>
</dbReference>
<keyword evidence="2" id="KW-1185">Reference proteome</keyword>
<evidence type="ECO:0000313" key="1">
    <source>
        <dbReference type="EMBL" id="MFC0389935.1"/>
    </source>
</evidence>
<organism evidence="1 2">
    <name type="scientific">Paenibacillus mendelii</name>
    <dbReference type="NCBI Taxonomy" id="206163"/>
    <lineage>
        <taxon>Bacteria</taxon>
        <taxon>Bacillati</taxon>
        <taxon>Bacillota</taxon>
        <taxon>Bacilli</taxon>
        <taxon>Bacillales</taxon>
        <taxon>Paenibacillaceae</taxon>
        <taxon>Paenibacillus</taxon>
    </lineage>
</organism>
<name>A0ABV6J4U1_9BACL</name>
<reference evidence="1 2" key="1">
    <citation type="submission" date="2024-09" db="EMBL/GenBank/DDBJ databases">
        <authorList>
            <person name="Sun Q."/>
            <person name="Mori K."/>
        </authorList>
    </citation>
    <scope>NUCLEOTIDE SEQUENCE [LARGE SCALE GENOMIC DNA]</scope>
    <source>
        <strain evidence="1 2">CCM 4839</strain>
    </source>
</reference>
<sequence length="191" mass="21210">MAIQQPLPSVQRIVLSGFSAGVGPIVGMLPTSIGQKLNDRSYGANGFDSHFLFGADVAPFLQAWNEVWDHDAPAYIRVNLDKHLPQWMCIDGQRMSRCYQTDYTGSQGWIETTPMLEFVSGPLRKPANGLVAAERHSENRCSLVYFGQSYLKHATSAVPINPVFWEASDAHQAVPMFTFMHAALLRGLSRL</sequence>